<reference evidence="2 4" key="1">
    <citation type="submission" date="2016-10" db="EMBL/GenBank/DDBJ databases">
        <authorList>
            <person name="Cai Z."/>
        </authorList>
    </citation>
    <scope>NUCLEOTIDE SEQUENCE [LARGE SCALE GENOMIC DNA]</scope>
    <source>
        <strain evidence="2 4">DSM 25227</strain>
    </source>
</reference>
<dbReference type="AlphaFoldDB" id="A0A2Y9C2Q2"/>
<organism evidence="2 4">
    <name type="scientific">Jannaschia seohaensis</name>
    <dbReference type="NCBI Taxonomy" id="475081"/>
    <lineage>
        <taxon>Bacteria</taxon>
        <taxon>Pseudomonadati</taxon>
        <taxon>Pseudomonadota</taxon>
        <taxon>Alphaproteobacteria</taxon>
        <taxon>Rhodobacterales</taxon>
        <taxon>Roseobacteraceae</taxon>
        <taxon>Jannaschia</taxon>
    </lineage>
</organism>
<sequence>MMALSMTAADASVVDIVFTETGTGVSVIGSGSVDTSLMTLNGSSAHIHGMNPQGGAIGAGSSGSANLFSADPFTPFGTASSIGAAPGTGDIFGLYFLGGSPVLAVSDTYVSSAALSFTLDLPGESFGTLGVGPNVTYTTTGATVNFIFDSAEVPLPASLPLLALSALALGLLRARRRS</sequence>
<proteinExistence type="predicted"/>
<dbReference type="RefSeq" id="WP_109565732.1">
    <property type="nucleotide sequence ID" value="NZ_QGDJ01000012.1"/>
</dbReference>
<evidence type="ECO:0000313" key="3">
    <source>
        <dbReference type="Proteomes" id="UP000245839"/>
    </source>
</evidence>
<dbReference type="EMBL" id="QGDJ01000012">
    <property type="protein sequence ID" value="PWJ14397.1"/>
    <property type="molecule type" value="Genomic_DNA"/>
</dbReference>
<dbReference type="Proteomes" id="UP000245839">
    <property type="component" value="Unassembled WGS sequence"/>
</dbReference>
<gene>
    <name evidence="1" type="ORF">BCF38_11220</name>
    <name evidence="2" type="ORF">SAMN05421539_11220</name>
</gene>
<evidence type="ECO:0000313" key="2">
    <source>
        <dbReference type="EMBL" id="SSA50112.1"/>
    </source>
</evidence>
<reference evidence="1 3" key="2">
    <citation type="submission" date="2018-03" db="EMBL/GenBank/DDBJ databases">
        <title>Genomic Encyclopedia of Archaeal and Bacterial Type Strains, Phase II (KMG-II): from individual species to whole genera.</title>
        <authorList>
            <person name="Goeker M."/>
        </authorList>
    </citation>
    <scope>NUCLEOTIDE SEQUENCE [LARGE SCALE GENOMIC DNA]</scope>
    <source>
        <strain evidence="1 3">DSM 25227</strain>
    </source>
</reference>
<dbReference type="Proteomes" id="UP000251571">
    <property type="component" value="Unassembled WGS sequence"/>
</dbReference>
<accession>A0A2Y9C2Q2</accession>
<name>A0A2Y9C2Q2_9RHOB</name>
<evidence type="ECO:0000313" key="1">
    <source>
        <dbReference type="EMBL" id="PWJ14397.1"/>
    </source>
</evidence>
<protein>
    <submittedName>
        <fullName evidence="1">Putative secreted protein</fullName>
    </submittedName>
    <submittedName>
        <fullName evidence="2">VPLPA-CTERM protein sorting domain-containing protein</fullName>
    </submittedName>
</protein>
<evidence type="ECO:0000313" key="4">
    <source>
        <dbReference type="Proteomes" id="UP000251571"/>
    </source>
</evidence>
<dbReference type="EMBL" id="UETC01000012">
    <property type="protein sequence ID" value="SSA50112.1"/>
    <property type="molecule type" value="Genomic_DNA"/>
</dbReference>
<keyword evidence="3" id="KW-1185">Reference proteome</keyword>